<accession>A0ABU6WBJ6</accession>
<feature type="transmembrane region" description="Helical" evidence="1">
    <location>
        <begin position="80"/>
        <end position="105"/>
    </location>
</feature>
<keyword evidence="3" id="KW-1185">Reference proteome</keyword>
<dbReference type="Proteomes" id="UP001341840">
    <property type="component" value="Unassembled WGS sequence"/>
</dbReference>
<evidence type="ECO:0000313" key="2">
    <source>
        <dbReference type="EMBL" id="MED6182721.1"/>
    </source>
</evidence>
<dbReference type="EMBL" id="JASCZI010181377">
    <property type="protein sequence ID" value="MED6182721.1"/>
    <property type="molecule type" value="Genomic_DNA"/>
</dbReference>
<evidence type="ECO:0000256" key="1">
    <source>
        <dbReference type="SAM" id="Phobius"/>
    </source>
</evidence>
<comment type="caution">
    <text evidence="2">The sequence shown here is derived from an EMBL/GenBank/DDBJ whole genome shotgun (WGS) entry which is preliminary data.</text>
</comment>
<organism evidence="2 3">
    <name type="scientific">Stylosanthes scabra</name>
    <dbReference type="NCBI Taxonomy" id="79078"/>
    <lineage>
        <taxon>Eukaryota</taxon>
        <taxon>Viridiplantae</taxon>
        <taxon>Streptophyta</taxon>
        <taxon>Embryophyta</taxon>
        <taxon>Tracheophyta</taxon>
        <taxon>Spermatophyta</taxon>
        <taxon>Magnoliopsida</taxon>
        <taxon>eudicotyledons</taxon>
        <taxon>Gunneridae</taxon>
        <taxon>Pentapetalae</taxon>
        <taxon>rosids</taxon>
        <taxon>fabids</taxon>
        <taxon>Fabales</taxon>
        <taxon>Fabaceae</taxon>
        <taxon>Papilionoideae</taxon>
        <taxon>50 kb inversion clade</taxon>
        <taxon>dalbergioids sensu lato</taxon>
        <taxon>Dalbergieae</taxon>
        <taxon>Pterocarpus clade</taxon>
        <taxon>Stylosanthes</taxon>
    </lineage>
</organism>
<gene>
    <name evidence="2" type="ORF">PIB30_031365</name>
</gene>
<keyword evidence="1" id="KW-1133">Transmembrane helix</keyword>
<evidence type="ECO:0000313" key="3">
    <source>
        <dbReference type="Proteomes" id="UP001341840"/>
    </source>
</evidence>
<keyword evidence="1" id="KW-0812">Transmembrane</keyword>
<keyword evidence="1" id="KW-0472">Membrane</keyword>
<name>A0ABU6WBJ6_9FABA</name>
<protein>
    <submittedName>
        <fullName evidence="2">Uncharacterized protein</fullName>
    </submittedName>
</protein>
<sequence>MQGARDHLGEIQARREGARMRPWSTARAKSLWNEGKPGEAILEVCTQRWEGYLRQHNFIMIFLTHSETFVAFLIEKRFVSVFILANYLCGMNSTYISFSSFFLFLF</sequence>
<proteinExistence type="predicted"/>
<reference evidence="2 3" key="1">
    <citation type="journal article" date="2023" name="Plants (Basel)">
        <title>Bridging the Gap: Combining Genomics and Transcriptomics Approaches to Understand Stylosanthes scabra, an Orphan Legume from the Brazilian Caatinga.</title>
        <authorList>
            <person name="Ferreira-Neto J.R.C."/>
            <person name="da Silva M.D."/>
            <person name="Binneck E."/>
            <person name="de Melo N.F."/>
            <person name="da Silva R.H."/>
            <person name="de Melo A.L.T.M."/>
            <person name="Pandolfi V."/>
            <person name="Bustamante F.O."/>
            <person name="Brasileiro-Vidal A.C."/>
            <person name="Benko-Iseppon A.M."/>
        </authorList>
    </citation>
    <scope>NUCLEOTIDE SEQUENCE [LARGE SCALE GENOMIC DNA]</scope>
    <source>
        <tissue evidence="2">Leaves</tissue>
    </source>
</reference>